<keyword evidence="1" id="KW-0472">Membrane</keyword>
<gene>
    <name evidence="2" type="primary">140</name>
    <name evidence="2" type="ORF">COSMO_140</name>
</gene>
<organism evidence="2 3">
    <name type="scientific">Mycobacterium phage Cosmo</name>
    <dbReference type="NCBI Taxonomy" id="1567467"/>
    <lineage>
        <taxon>Viruses</taxon>
        <taxon>Duplodnaviria</taxon>
        <taxon>Heunggongvirae</taxon>
        <taxon>Uroviricota</taxon>
        <taxon>Caudoviricetes</taxon>
        <taxon>Vilmaviridae</taxon>
        <taxon>Wildcatvirus</taxon>
        <taxon>Wildcatvirus wildcat</taxon>
        <taxon>Mycobacterium virus Wildcat</taxon>
    </lineage>
</organism>
<evidence type="ECO:0000313" key="3">
    <source>
        <dbReference type="Proteomes" id="UP000031718"/>
    </source>
</evidence>
<sequence>MTGNPVAIAAVLAVLTVLAPVWVPIDLTLKALGRRGFARIEDDGKGRAFVFYWSGRIWEKW</sequence>
<reference evidence="2 3" key="1">
    <citation type="submission" date="2014-10" db="EMBL/GenBank/DDBJ databases">
        <authorList>
            <person name="Mackenzie J."/>
            <person name="Lekholoane M."/>
            <person name="Leqhaoe R."/>
            <person name="Mcunu Z."/>
            <person name="Mzobe Z."/>
            <person name="Rodel H."/>
            <person name="Seagreen C."/>
            <person name="Mazeka N."/>
            <person name="Larsen M.H."/>
            <person name="Rubin E.J."/>
            <person name="Russell D.A."/>
            <person name="Guerrero C.A."/>
            <person name="Bowman C.A."/>
            <person name="Jacobs-Sera D."/>
            <person name="Hendrix R.W."/>
            <person name="Hatfull G.F."/>
        </authorList>
    </citation>
    <scope>NUCLEOTIDE SEQUENCE [LARGE SCALE GENOMIC DNA]</scope>
</reference>
<name>A0A0B4ZXT6_9CAUD</name>
<dbReference type="Proteomes" id="UP000031718">
    <property type="component" value="Segment"/>
</dbReference>
<protein>
    <submittedName>
        <fullName evidence="2">Uncharacterized protein</fullName>
    </submittedName>
</protein>
<feature type="transmembrane region" description="Helical" evidence="1">
    <location>
        <begin position="6"/>
        <end position="25"/>
    </location>
</feature>
<dbReference type="EMBL" id="KP027195">
    <property type="protein sequence ID" value="AJD82187.1"/>
    <property type="molecule type" value="Genomic_DNA"/>
</dbReference>
<keyword evidence="1" id="KW-0812">Transmembrane</keyword>
<proteinExistence type="predicted"/>
<evidence type="ECO:0000256" key="1">
    <source>
        <dbReference type="SAM" id="Phobius"/>
    </source>
</evidence>
<evidence type="ECO:0000313" key="2">
    <source>
        <dbReference type="EMBL" id="AJD82187.1"/>
    </source>
</evidence>
<keyword evidence="1" id="KW-1133">Transmembrane helix</keyword>
<accession>A0A0B4ZXT6</accession>